<keyword evidence="3" id="KW-1185">Reference proteome</keyword>
<evidence type="ECO:0000256" key="1">
    <source>
        <dbReference type="SAM" id="MobiDB-lite"/>
    </source>
</evidence>
<dbReference type="Pfam" id="PF15943">
    <property type="entry name" value="YdaS_toxin"/>
    <property type="match status" value="1"/>
</dbReference>
<evidence type="ECO:0000313" key="3">
    <source>
        <dbReference type="Proteomes" id="UP001279660"/>
    </source>
</evidence>
<feature type="region of interest" description="Disordered" evidence="1">
    <location>
        <begin position="64"/>
        <end position="84"/>
    </location>
</feature>
<dbReference type="RefSeq" id="WP_083834050.1">
    <property type="nucleotide sequence ID" value="NZ_JAWXXV010000001.1"/>
</dbReference>
<dbReference type="SUPFAM" id="SSF47413">
    <property type="entry name" value="lambda repressor-like DNA-binding domains"/>
    <property type="match status" value="1"/>
</dbReference>
<protein>
    <submittedName>
        <fullName evidence="2">YdaS family helix-turn-helix protein</fullName>
    </submittedName>
</protein>
<organism evidence="2 3">
    <name type="scientific">Sphingomonas echinoides</name>
    <dbReference type="NCBI Taxonomy" id="59803"/>
    <lineage>
        <taxon>Bacteria</taxon>
        <taxon>Pseudomonadati</taxon>
        <taxon>Pseudomonadota</taxon>
        <taxon>Alphaproteobacteria</taxon>
        <taxon>Sphingomonadales</taxon>
        <taxon>Sphingomonadaceae</taxon>
        <taxon>Sphingomonas</taxon>
    </lineage>
</organism>
<dbReference type="EMBL" id="JAWXXV010000001">
    <property type="protein sequence ID" value="MDX5984674.1"/>
    <property type="molecule type" value="Genomic_DNA"/>
</dbReference>
<evidence type="ECO:0000313" key="2">
    <source>
        <dbReference type="EMBL" id="MDX5984674.1"/>
    </source>
</evidence>
<reference evidence="2 3" key="1">
    <citation type="submission" date="2023-11" db="EMBL/GenBank/DDBJ databases">
        <title>MicrobeMod: A computational toolkit for identifying prokaryotic methylation and restriction-modification with nanopore sequencing.</title>
        <authorList>
            <person name="Crits-Christoph A."/>
            <person name="Kang S.C."/>
            <person name="Lee H."/>
            <person name="Ostrov N."/>
        </authorList>
    </citation>
    <scope>NUCLEOTIDE SEQUENCE [LARGE SCALE GENOMIC DNA]</scope>
    <source>
        <strain evidence="2 3">ATCC 14820</strain>
    </source>
</reference>
<name>A0ABU4PPF3_9SPHN</name>
<dbReference type="InterPro" id="IPR031856">
    <property type="entry name" value="YdaS_toxin-like"/>
</dbReference>
<dbReference type="Gene3D" id="1.10.260.40">
    <property type="entry name" value="lambda repressor-like DNA-binding domains"/>
    <property type="match status" value="1"/>
</dbReference>
<dbReference type="InterPro" id="IPR010982">
    <property type="entry name" value="Lambda_DNA-bd_dom_sf"/>
</dbReference>
<dbReference type="Proteomes" id="UP001279660">
    <property type="component" value="Unassembled WGS sequence"/>
</dbReference>
<accession>A0ABU4PPF3</accession>
<comment type="caution">
    <text evidence="2">The sequence shown here is derived from an EMBL/GenBank/DDBJ whole genome shotgun (WGS) entry which is preliminary data.</text>
</comment>
<gene>
    <name evidence="2" type="ORF">SIL82_10405</name>
</gene>
<sequence length="84" mass="9236">MDKEQPLESPLAAAIKAAGSQSAFGRLIGRNQSTIHDWLREGKPLPAEYVLLVERETGIPKEVLRPDIYPDDSATPRASLEPAR</sequence>
<proteinExistence type="predicted"/>